<dbReference type="AlphaFoldDB" id="A0A9N7TIV9"/>
<proteinExistence type="predicted"/>
<evidence type="ECO:0000313" key="2">
    <source>
        <dbReference type="EMBL" id="CAB1412543.1"/>
    </source>
</evidence>
<feature type="region of interest" description="Disordered" evidence="1">
    <location>
        <begin position="51"/>
        <end position="93"/>
    </location>
</feature>
<evidence type="ECO:0000256" key="1">
    <source>
        <dbReference type="SAM" id="MobiDB-lite"/>
    </source>
</evidence>
<accession>A0A9N7TIV9</accession>
<feature type="compositionally biased region" description="Polar residues" evidence="1">
    <location>
        <begin position="51"/>
        <end position="61"/>
    </location>
</feature>
<dbReference type="EMBL" id="CADEAL010000006">
    <property type="protein sequence ID" value="CAB1412543.1"/>
    <property type="molecule type" value="Genomic_DNA"/>
</dbReference>
<feature type="compositionally biased region" description="Polar residues" evidence="1">
    <location>
        <begin position="68"/>
        <end position="82"/>
    </location>
</feature>
<organism evidence="2 3">
    <name type="scientific">Pleuronectes platessa</name>
    <name type="common">European plaice</name>
    <dbReference type="NCBI Taxonomy" id="8262"/>
    <lineage>
        <taxon>Eukaryota</taxon>
        <taxon>Metazoa</taxon>
        <taxon>Chordata</taxon>
        <taxon>Craniata</taxon>
        <taxon>Vertebrata</taxon>
        <taxon>Euteleostomi</taxon>
        <taxon>Actinopterygii</taxon>
        <taxon>Neopterygii</taxon>
        <taxon>Teleostei</taxon>
        <taxon>Neoteleostei</taxon>
        <taxon>Acanthomorphata</taxon>
        <taxon>Carangaria</taxon>
        <taxon>Pleuronectiformes</taxon>
        <taxon>Pleuronectoidei</taxon>
        <taxon>Pleuronectidae</taxon>
        <taxon>Pleuronectes</taxon>
    </lineage>
</organism>
<evidence type="ECO:0000313" key="3">
    <source>
        <dbReference type="Proteomes" id="UP001153269"/>
    </source>
</evidence>
<gene>
    <name evidence="2" type="ORF">PLEPLA_LOCUS235</name>
</gene>
<dbReference type="Proteomes" id="UP001153269">
    <property type="component" value="Unassembled WGS sequence"/>
</dbReference>
<sequence length="198" mass="21710">MCSQLPAVCESWLTYASRESRKESFHLCCLRRILNITIIVDDATLLETESTGAKKSATSSVRTEDIEGSTNNKFSPRSQTPISPLGRAASGPVPDRAGTSLVVPWWERTARGAMCHTGSIYNITHILVLVPALRMRGGHLAQQMTASRASAALDAHRRICAFPPNKVFKPGEIRFPGAAILRPAHVFKQQTTDEESPR</sequence>
<keyword evidence="3" id="KW-1185">Reference proteome</keyword>
<protein>
    <submittedName>
        <fullName evidence="2">Uncharacterized protein</fullName>
    </submittedName>
</protein>
<comment type="caution">
    <text evidence="2">The sequence shown here is derived from an EMBL/GenBank/DDBJ whole genome shotgun (WGS) entry which is preliminary data.</text>
</comment>
<name>A0A9N7TIV9_PLEPL</name>
<reference evidence="2" key="1">
    <citation type="submission" date="2020-03" db="EMBL/GenBank/DDBJ databases">
        <authorList>
            <person name="Weist P."/>
        </authorList>
    </citation>
    <scope>NUCLEOTIDE SEQUENCE</scope>
</reference>